<dbReference type="InterPro" id="IPR025917">
    <property type="entry name" value="YuiB"/>
</dbReference>
<gene>
    <name evidence="2" type="ORF">EDM57_02050</name>
</gene>
<keyword evidence="3" id="KW-1185">Reference proteome</keyword>
<evidence type="ECO:0000313" key="2">
    <source>
        <dbReference type="EMBL" id="RNB61167.1"/>
    </source>
</evidence>
<evidence type="ECO:0008006" key="4">
    <source>
        <dbReference type="Google" id="ProtNLM"/>
    </source>
</evidence>
<evidence type="ECO:0000313" key="3">
    <source>
        <dbReference type="Proteomes" id="UP000268829"/>
    </source>
</evidence>
<keyword evidence="1" id="KW-1133">Transmembrane helix</keyword>
<sequence length="86" mass="9237">MSLLQFMVSIVLFTVLGFGIGFILNMILKTTWLPVVIGVGVVAGALIYQKIVPGIWDAVILGCGMAGTVGSGWTISTLRKKGYRMF</sequence>
<feature type="transmembrane region" description="Helical" evidence="1">
    <location>
        <begin position="31"/>
        <end position="48"/>
    </location>
</feature>
<dbReference type="OrthoDB" id="2382309at2"/>
<organism evidence="2 3">
    <name type="scientific">Brevibacillus gelatini</name>
    <dbReference type="NCBI Taxonomy" id="1655277"/>
    <lineage>
        <taxon>Bacteria</taxon>
        <taxon>Bacillati</taxon>
        <taxon>Bacillota</taxon>
        <taxon>Bacilli</taxon>
        <taxon>Bacillales</taxon>
        <taxon>Paenibacillaceae</taxon>
        <taxon>Brevibacillus</taxon>
    </lineage>
</organism>
<comment type="caution">
    <text evidence="2">The sequence shown here is derived from an EMBL/GenBank/DDBJ whole genome shotgun (WGS) entry which is preliminary data.</text>
</comment>
<dbReference type="Pfam" id="PF14068">
    <property type="entry name" value="YuiB"/>
    <property type="match status" value="2"/>
</dbReference>
<feature type="transmembrane region" description="Helical" evidence="1">
    <location>
        <begin position="54"/>
        <end position="75"/>
    </location>
</feature>
<feature type="transmembrane region" description="Helical" evidence="1">
    <location>
        <begin position="6"/>
        <end position="24"/>
    </location>
</feature>
<dbReference type="EMBL" id="RHHS01000008">
    <property type="protein sequence ID" value="RNB61167.1"/>
    <property type="molecule type" value="Genomic_DNA"/>
</dbReference>
<name>A0A3M8BDY4_9BACL</name>
<evidence type="ECO:0000256" key="1">
    <source>
        <dbReference type="SAM" id="Phobius"/>
    </source>
</evidence>
<accession>A0A3M8BDY4</accession>
<proteinExistence type="predicted"/>
<reference evidence="2 3" key="1">
    <citation type="submission" date="2018-10" db="EMBL/GenBank/DDBJ databases">
        <title>Phylogenomics of Brevibacillus.</title>
        <authorList>
            <person name="Dunlap C."/>
        </authorList>
    </citation>
    <scope>NUCLEOTIDE SEQUENCE [LARGE SCALE GENOMIC DNA]</scope>
    <source>
        <strain evidence="2 3">DSM 100115</strain>
    </source>
</reference>
<keyword evidence="1" id="KW-0812">Transmembrane</keyword>
<dbReference type="Proteomes" id="UP000268829">
    <property type="component" value="Unassembled WGS sequence"/>
</dbReference>
<dbReference type="RefSeq" id="WP_122903116.1">
    <property type="nucleotide sequence ID" value="NZ_CP154342.1"/>
</dbReference>
<protein>
    <recommendedName>
        <fullName evidence="4">Membrane protein YuiB</fullName>
    </recommendedName>
</protein>
<keyword evidence="1" id="KW-0472">Membrane</keyword>
<dbReference type="AlphaFoldDB" id="A0A3M8BDY4"/>